<dbReference type="InterPro" id="IPR004528">
    <property type="entry name" value="KdsB"/>
</dbReference>
<proteinExistence type="inferred from homology"/>
<evidence type="ECO:0000256" key="3">
    <source>
        <dbReference type="ARBA" id="ARBA00022985"/>
    </source>
</evidence>
<gene>
    <name evidence="4 5" type="primary">kdsB</name>
    <name evidence="5" type="ORF">ACFQQA_05750</name>
</gene>
<dbReference type="NCBIfam" id="NF009905">
    <property type="entry name" value="PRK13368.1"/>
    <property type="match status" value="1"/>
</dbReference>
<dbReference type="SUPFAM" id="SSF53448">
    <property type="entry name" value="Nucleotide-diphospho-sugar transferases"/>
    <property type="match status" value="1"/>
</dbReference>
<comment type="caution">
    <text evidence="5">The sequence shown here is derived from an EMBL/GenBank/DDBJ whole genome shotgun (WGS) entry which is preliminary data.</text>
</comment>
<dbReference type="NCBIfam" id="TIGR00466">
    <property type="entry name" value="kdsB"/>
    <property type="match status" value="1"/>
</dbReference>
<comment type="function">
    <text evidence="4">Activates KDO (a required 8-carbon sugar) for incorporation into bacterial lipopolysaccharide in Gram-negative bacteria.</text>
</comment>
<keyword evidence="6" id="KW-1185">Reference proteome</keyword>
<organism evidence="5 6">
    <name type="scientific">Marinobacter aromaticivorans</name>
    <dbReference type="NCBI Taxonomy" id="1494078"/>
    <lineage>
        <taxon>Bacteria</taxon>
        <taxon>Pseudomonadati</taxon>
        <taxon>Pseudomonadota</taxon>
        <taxon>Gammaproteobacteria</taxon>
        <taxon>Pseudomonadales</taxon>
        <taxon>Marinobacteraceae</taxon>
        <taxon>Marinobacter</taxon>
    </lineage>
</organism>
<dbReference type="Proteomes" id="UP001596506">
    <property type="component" value="Unassembled WGS sequence"/>
</dbReference>
<evidence type="ECO:0000313" key="5">
    <source>
        <dbReference type="EMBL" id="MFC7294224.1"/>
    </source>
</evidence>
<dbReference type="GO" id="GO:0008690">
    <property type="term" value="F:3-deoxy-manno-octulosonate cytidylyltransferase activity"/>
    <property type="evidence" value="ECO:0007669"/>
    <property type="project" value="UniProtKB-EC"/>
</dbReference>
<dbReference type="Pfam" id="PF02348">
    <property type="entry name" value="CTP_transf_3"/>
    <property type="match status" value="1"/>
</dbReference>
<evidence type="ECO:0000256" key="1">
    <source>
        <dbReference type="ARBA" id="ARBA00022679"/>
    </source>
</evidence>
<dbReference type="CDD" id="cd02517">
    <property type="entry name" value="CMP-KDO-Synthetase"/>
    <property type="match status" value="1"/>
</dbReference>
<dbReference type="InterPro" id="IPR029044">
    <property type="entry name" value="Nucleotide-diphossugar_trans"/>
</dbReference>
<comment type="catalytic activity">
    <reaction evidence="4">
        <text>3-deoxy-alpha-D-manno-oct-2-ulosonate + CTP = CMP-3-deoxy-beta-D-manno-octulosonate + diphosphate</text>
        <dbReference type="Rhea" id="RHEA:23448"/>
        <dbReference type="ChEBI" id="CHEBI:33019"/>
        <dbReference type="ChEBI" id="CHEBI:37563"/>
        <dbReference type="ChEBI" id="CHEBI:85986"/>
        <dbReference type="ChEBI" id="CHEBI:85987"/>
        <dbReference type="EC" id="2.7.7.38"/>
    </reaction>
</comment>
<dbReference type="EC" id="2.7.7.38" evidence="4"/>
<dbReference type="InterPro" id="IPR003329">
    <property type="entry name" value="Cytidylyl_trans"/>
</dbReference>
<comment type="subcellular location">
    <subcellularLocation>
        <location evidence="4">Cytoplasm</location>
    </subcellularLocation>
</comment>
<comment type="pathway">
    <text evidence="4">Nucleotide-sugar biosynthesis; CMP-3-deoxy-D-manno-octulosonate biosynthesis; CMP-3-deoxy-D-manno-octulosonate from 3-deoxy-D-manno-octulosonate and CTP: step 1/1.</text>
</comment>
<dbReference type="RefSeq" id="WP_100687978.1">
    <property type="nucleotide sequence ID" value="NZ_JBHTBD010000001.1"/>
</dbReference>
<evidence type="ECO:0000256" key="4">
    <source>
        <dbReference type="HAMAP-Rule" id="MF_00057"/>
    </source>
</evidence>
<keyword evidence="4" id="KW-0963">Cytoplasm</keyword>
<accession>A0ABW2ISL6</accession>
<keyword evidence="1 4" id="KW-0808">Transferase</keyword>
<dbReference type="NCBIfam" id="NF003952">
    <property type="entry name" value="PRK05450.1-5"/>
    <property type="match status" value="1"/>
</dbReference>
<dbReference type="PANTHER" id="PTHR42866">
    <property type="entry name" value="3-DEOXY-MANNO-OCTULOSONATE CYTIDYLYLTRANSFERASE"/>
    <property type="match status" value="1"/>
</dbReference>
<dbReference type="EMBL" id="JBHTBD010000001">
    <property type="protein sequence ID" value="MFC7294224.1"/>
    <property type="molecule type" value="Genomic_DNA"/>
</dbReference>
<comment type="similarity">
    <text evidence="4">Belongs to the KdsB family.</text>
</comment>
<evidence type="ECO:0000313" key="6">
    <source>
        <dbReference type="Proteomes" id="UP001596506"/>
    </source>
</evidence>
<reference evidence="6" key="1">
    <citation type="journal article" date="2019" name="Int. J. Syst. Evol. Microbiol.">
        <title>The Global Catalogue of Microorganisms (GCM) 10K type strain sequencing project: providing services to taxonomists for standard genome sequencing and annotation.</title>
        <authorList>
            <consortium name="The Broad Institute Genomics Platform"/>
            <consortium name="The Broad Institute Genome Sequencing Center for Infectious Disease"/>
            <person name="Wu L."/>
            <person name="Ma J."/>
        </authorList>
    </citation>
    <scope>NUCLEOTIDE SEQUENCE [LARGE SCALE GENOMIC DNA]</scope>
    <source>
        <strain evidence="6">CCUG 60559</strain>
    </source>
</reference>
<dbReference type="PANTHER" id="PTHR42866:SF2">
    <property type="entry name" value="3-DEOXY-MANNO-OCTULOSONATE CYTIDYLYLTRANSFERASE, MITOCHONDRIAL"/>
    <property type="match status" value="1"/>
</dbReference>
<protein>
    <recommendedName>
        <fullName evidence="4">3-deoxy-manno-octulosonate cytidylyltransferase</fullName>
        <ecNumber evidence="4">2.7.7.38</ecNumber>
    </recommendedName>
    <alternativeName>
        <fullName evidence="4">CMP-2-keto-3-deoxyoctulosonic acid synthase</fullName>
        <shortName evidence="4">CKS</shortName>
        <shortName evidence="4">CMP-KDO synthase</shortName>
    </alternativeName>
</protein>
<sequence>MSFTVVIPARYASTRLPGKPLLDIAGKPMIRHVCERAWESRASRVVVATDDARIYDACKAFGAEVVLTSPNHVSGTDRLEEVVRKLGLDAEHRVVNVQGDEPLIPPRLIDQVADNLDRYPHAAIATLCERLHDIEQVFDPNVVKVVFDLEGMAHYFSRAPVPWARDHWSDMSRGNLLATNAAAALKGDAGYFRHIGIYGYRASVLSRFVSWPPAPTELAESLEQLRALYNGARIHVEVADQTPPPGVDTEADLQRVRAWMCKSIETGENGA</sequence>
<keyword evidence="2 4" id="KW-0548">Nucleotidyltransferase</keyword>
<keyword evidence="3 4" id="KW-0448">Lipopolysaccharide biosynthesis</keyword>
<name>A0ABW2ISL6_9GAMM</name>
<evidence type="ECO:0000256" key="2">
    <source>
        <dbReference type="ARBA" id="ARBA00022695"/>
    </source>
</evidence>
<dbReference type="HAMAP" id="MF_00057">
    <property type="entry name" value="KdsB"/>
    <property type="match status" value="1"/>
</dbReference>
<dbReference type="NCBIfam" id="NF003950">
    <property type="entry name" value="PRK05450.1-3"/>
    <property type="match status" value="1"/>
</dbReference>
<dbReference type="Gene3D" id="3.90.550.10">
    <property type="entry name" value="Spore Coat Polysaccharide Biosynthesis Protein SpsA, Chain A"/>
    <property type="match status" value="1"/>
</dbReference>